<dbReference type="PANTHER" id="PTHR21716">
    <property type="entry name" value="TRANSMEMBRANE PROTEIN"/>
    <property type="match status" value="1"/>
</dbReference>
<dbReference type="GO" id="GO:0055085">
    <property type="term" value="P:transmembrane transport"/>
    <property type="evidence" value="ECO:0007669"/>
    <property type="project" value="TreeGrafter"/>
</dbReference>
<dbReference type="PANTHER" id="PTHR21716:SF53">
    <property type="entry name" value="PERMEASE PERM-RELATED"/>
    <property type="match status" value="1"/>
</dbReference>
<evidence type="ECO:0008006" key="10">
    <source>
        <dbReference type="Google" id="ProtNLM"/>
    </source>
</evidence>
<proteinExistence type="inferred from homology"/>
<feature type="transmembrane region" description="Helical" evidence="8">
    <location>
        <begin position="148"/>
        <end position="169"/>
    </location>
</feature>
<reference evidence="9" key="1">
    <citation type="journal article" date="2014" name="Front. Microbiol.">
        <title>High frequency of phylogenetically diverse reductive dehalogenase-homologous genes in deep subseafloor sedimentary metagenomes.</title>
        <authorList>
            <person name="Kawai M."/>
            <person name="Futagami T."/>
            <person name="Toyoda A."/>
            <person name="Takaki Y."/>
            <person name="Nishi S."/>
            <person name="Hori S."/>
            <person name="Arai W."/>
            <person name="Tsubouchi T."/>
            <person name="Morono Y."/>
            <person name="Uchiyama I."/>
            <person name="Ito T."/>
            <person name="Fujiyama A."/>
            <person name="Inagaki F."/>
            <person name="Takami H."/>
        </authorList>
    </citation>
    <scope>NUCLEOTIDE SEQUENCE</scope>
    <source>
        <strain evidence="9">Expedition CK06-06</strain>
    </source>
</reference>
<keyword evidence="4" id="KW-1003">Cell membrane</keyword>
<accession>X1N6V1</accession>
<name>X1N6V1_9ZZZZ</name>
<evidence type="ECO:0000256" key="5">
    <source>
        <dbReference type="ARBA" id="ARBA00022692"/>
    </source>
</evidence>
<feature type="non-terminal residue" evidence="9">
    <location>
        <position position="269"/>
    </location>
</feature>
<evidence type="ECO:0000256" key="4">
    <source>
        <dbReference type="ARBA" id="ARBA00022475"/>
    </source>
</evidence>
<feature type="transmembrane region" description="Helical" evidence="8">
    <location>
        <begin position="92"/>
        <end position="111"/>
    </location>
</feature>
<evidence type="ECO:0000313" key="9">
    <source>
        <dbReference type="EMBL" id="GAI39747.1"/>
    </source>
</evidence>
<evidence type="ECO:0000256" key="6">
    <source>
        <dbReference type="ARBA" id="ARBA00022989"/>
    </source>
</evidence>
<keyword evidence="3" id="KW-0813">Transport</keyword>
<dbReference type="InterPro" id="IPR002549">
    <property type="entry name" value="AI-2E-like"/>
</dbReference>
<evidence type="ECO:0000256" key="1">
    <source>
        <dbReference type="ARBA" id="ARBA00004651"/>
    </source>
</evidence>
<comment type="caution">
    <text evidence="9">The sequence shown here is derived from an EMBL/GenBank/DDBJ whole genome shotgun (WGS) entry which is preliminary data.</text>
</comment>
<organism evidence="9">
    <name type="scientific">marine sediment metagenome</name>
    <dbReference type="NCBI Taxonomy" id="412755"/>
    <lineage>
        <taxon>unclassified sequences</taxon>
        <taxon>metagenomes</taxon>
        <taxon>ecological metagenomes</taxon>
    </lineage>
</organism>
<comment type="subcellular location">
    <subcellularLocation>
        <location evidence="1">Cell membrane</location>
        <topology evidence="1">Multi-pass membrane protein</topology>
    </subcellularLocation>
</comment>
<keyword evidence="5 8" id="KW-0812">Transmembrane</keyword>
<protein>
    <recommendedName>
        <fullName evidence="10">AI-2E family transporter</fullName>
    </recommendedName>
</protein>
<gene>
    <name evidence="9" type="ORF">S06H3_38830</name>
</gene>
<keyword evidence="6 8" id="KW-1133">Transmembrane helix</keyword>
<feature type="transmembrane region" description="Helical" evidence="8">
    <location>
        <begin position="212"/>
        <end position="234"/>
    </location>
</feature>
<feature type="transmembrane region" description="Helical" evidence="8">
    <location>
        <begin position="176"/>
        <end position="206"/>
    </location>
</feature>
<evidence type="ECO:0000256" key="2">
    <source>
        <dbReference type="ARBA" id="ARBA00009773"/>
    </source>
</evidence>
<comment type="similarity">
    <text evidence="2">Belongs to the autoinducer-2 exporter (AI-2E) (TC 2.A.86) family.</text>
</comment>
<dbReference type="Pfam" id="PF01594">
    <property type="entry name" value="AI-2E_transport"/>
    <property type="match status" value="1"/>
</dbReference>
<sequence>FYRDYFYYIFFIIPIIIDQFRTFIDKFPSYMQNLTRVINDFLQKSIIIENAENIIGKELIPKDVSGITLYLISRINLEEIDIFRRAATVGRLALNTVLYLIVGPLLGIYILNYTDKIKTTFIKIIPKRFKNHTTIILERINKVAGKYFRARILISIIVGILCTIVLLVLKVDFAILLGFIAGLLNMIPLLGPIIGAIPVVLAALFISPFKALLVILLFAAIQLIDVYVLSPIVLKYQIGVHPGVMIFSLIAGGALFGIWGLFFAVPAVA</sequence>
<dbReference type="AlphaFoldDB" id="X1N6V1"/>
<dbReference type="GO" id="GO:0005886">
    <property type="term" value="C:plasma membrane"/>
    <property type="evidence" value="ECO:0007669"/>
    <property type="project" value="UniProtKB-SubCell"/>
</dbReference>
<dbReference type="EMBL" id="BARV01023700">
    <property type="protein sequence ID" value="GAI39747.1"/>
    <property type="molecule type" value="Genomic_DNA"/>
</dbReference>
<evidence type="ECO:0000256" key="7">
    <source>
        <dbReference type="ARBA" id="ARBA00023136"/>
    </source>
</evidence>
<evidence type="ECO:0000256" key="8">
    <source>
        <dbReference type="SAM" id="Phobius"/>
    </source>
</evidence>
<feature type="transmembrane region" description="Helical" evidence="8">
    <location>
        <begin position="246"/>
        <end position="268"/>
    </location>
</feature>
<keyword evidence="7 8" id="KW-0472">Membrane</keyword>
<feature type="non-terminal residue" evidence="9">
    <location>
        <position position="1"/>
    </location>
</feature>
<feature type="transmembrane region" description="Helical" evidence="8">
    <location>
        <begin position="6"/>
        <end position="24"/>
    </location>
</feature>
<evidence type="ECO:0000256" key="3">
    <source>
        <dbReference type="ARBA" id="ARBA00022448"/>
    </source>
</evidence>